<evidence type="ECO:0000256" key="1">
    <source>
        <dbReference type="SAM" id="MobiDB-lite"/>
    </source>
</evidence>
<dbReference type="OrthoDB" id="5628677at2759"/>
<feature type="compositionally biased region" description="Polar residues" evidence="1">
    <location>
        <begin position="698"/>
        <end position="724"/>
    </location>
</feature>
<dbReference type="Proteomes" id="UP000188320">
    <property type="component" value="Unassembled WGS sequence"/>
</dbReference>
<evidence type="ECO:0000313" key="2">
    <source>
        <dbReference type="EMBL" id="OMH79555.1"/>
    </source>
</evidence>
<feature type="compositionally biased region" description="Low complexity" evidence="1">
    <location>
        <begin position="355"/>
        <end position="370"/>
    </location>
</feature>
<feature type="region of interest" description="Disordered" evidence="1">
    <location>
        <begin position="573"/>
        <end position="592"/>
    </location>
</feature>
<proteinExistence type="predicted"/>
<evidence type="ECO:0000313" key="3">
    <source>
        <dbReference type="Proteomes" id="UP000188320"/>
    </source>
</evidence>
<feature type="region of interest" description="Disordered" evidence="1">
    <location>
        <begin position="355"/>
        <end position="375"/>
    </location>
</feature>
<feature type="compositionally biased region" description="Basic and acidic residues" evidence="1">
    <location>
        <begin position="199"/>
        <end position="211"/>
    </location>
</feature>
<feature type="compositionally biased region" description="Low complexity" evidence="1">
    <location>
        <begin position="433"/>
        <end position="445"/>
    </location>
</feature>
<feature type="compositionally biased region" description="Low complexity" evidence="1">
    <location>
        <begin position="453"/>
        <end position="473"/>
    </location>
</feature>
<name>A0A1R1PEX9_ZANCU</name>
<sequence>MDPVFGTLDSDYFNHSLSNQCTSEVCVCDVENPEFSFELEEFSDNCDPEESCTFIWPPFAEHNTDEDEGEQLNDFKATDIQYKNKVCSDYPHTGKIQSIKVWSPFGSDGYGIDSFKGLKRVRYDEDVIFVASSSAEDYSVRIFCLNTSHIAEPKPTCSNSISVDKITFLAFIKQTGSTHIELDSNKGLLMGVRRKNDTKNGVDSFRPELSRSKNKYKHNHKSNRPKLNSNTTGDDGVSPNERTTGSSSRKDASYWTPLLRLSVSDVRYWFYALFKLLYRTIFNIIKSLIVYQKIESYLKKQPKFKFIEAIYNIIRGWGFLDRGDTDIYFQATNNSDIFGELGHLGLSNDFELSSSKGDSSSRSKNSKAGGAQNGSLGSNSAVGYRSTSQFSWELWTFDLFVLFGNTLYTKPEYQNIDSSTNKCSQALTGDKQSNTNANTNSDCNGNGNGNGNVGTDATSNSNGNDSSNNIGNNNNGNALLPSTFYPLISPSISSFIPSYLQKINILSMNLPLNLSIQLPSYYKYQSKTDPLTQYSPPNTVVYSASDICIDFNPAPLFDSLPLQLQLHSASSPLVEPTTHADDMSSHSSFDPLSDHPSVNSMAANMNPAASNNLGASLRDSLFNRFHFDTNTPFVVIKSIKLVQSGTPRDYSRYVDSISNFNNIVNTSANANATTPLNTSTSVNNSNLVNTDNVSNVSGISGRNHTSNLYRGYNSDASQKSTTHGPKNPIDTDSKSAGLTHSFSYTVLAVASGNTIKLISV</sequence>
<feature type="compositionally biased region" description="Basic residues" evidence="1">
    <location>
        <begin position="212"/>
        <end position="224"/>
    </location>
</feature>
<reference evidence="3" key="1">
    <citation type="submission" date="2017-01" db="EMBL/GenBank/DDBJ databases">
        <authorList>
            <person name="Wang Y."/>
            <person name="White M."/>
            <person name="Kvist S."/>
            <person name="Moncalvo J.-M."/>
        </authorList>
    </citation>
    <scope>NUCLEOTIDE SEQUENCE [LARGE SCALE GENOMIC DNA]</scope>
    <source>
        <strain evidence="3">COL-18-3</strain>
    </source>
</reference>
<feature type="region of interest" description="Disordered" evidence="1">
    <location>
        <begin position="695"/>
        <end position="734"/>
    </location>
</feature>
<keyword evidence="3" id="KW-1185">Reference proteome</keyword>
<organism evidence="2 3">
    <name type="scientific">Zancudomyces culisetae</name>
    <name type="common">Gut fungus</name>
    <name type="synonym">Smittium culisetae</name>
    <dbReference type="NCBI Taxonomy" id="1213189"/>
    <lineage>
        <taxon>Eukaryota</taxon>
        <taxon>Fungi</taxon>
        <taxon>Fungi incertae sedis</taxon>
        <taxon>Zoopagomycota</taxon>
        <taxon>Kickxellomycotina</taxon>
        <taxon>Harpellomycetes</taxon>
        <taxon>Harpellales</taxon>
        <taxon>Legeriomycetaceae</taxon>
        <taxon>Zancudomyces</taxon>
    </lineage>
</organism>
<feature type="region of interest" description="Disordered" evidence="1">
    <location>
        <begin position="430"/>
        <end position="473"/>
    </location>
</feature>
<feature type="region of interest" description="Disordered" evidence="1">
    <location>
        <begin position="199"/>
        <end position="250"/>
    </location>
</feature>
<comment type="caution">
    <text evidence="2">The sequence shown here is derived from an EMBL/GenBank/DDBJ whole genome shotgun (WGS) entry which is preliminary data.</text>
</comment>
<gene>
    <name evidence="2" type="ORF">AX774_g7030</name>
</gene>
<dbReference type="AlphaFoldDB" id="A0A1R1PEX9"/>
<accession>A0A1R1PEX9</accession>
<protein>
    <submittedName>
        <fullName evidence="2">Uncharacterized protein</fullName>
    </submittedName>
</protein>
<dbReference type="EMBL" id="LSSK01001511">
    <property type="protein sequence ID" value="OMH79555.1"/>
    <property type="molecule type" value="Genomic_DNA"/>
</dbReference>